<evidence type="ECO:0000313" key="1">
    <source>
        <dbReference type="EMBL" id="MDI1433256.1"/>
    </source>
</evidence>
<dbReference type="Proteomes" id="UP001160301">
    <property type="component" value="Unassembled WGS sequence"/>
</dbReference>
<sequence length="323" mass="36259">MNALAPPFTELIDAFVHVTGAAALVGKADDLQHGLQQLAAELSVVGAEVHRANVAGIRLVDAVDQPARYPALARFHATFDDLLTLTLPPEVAKWAERLLRLPEIPYYEEARTYLLVLARHAENPQLRALYRLIATEIVRAHLIVHAHRDAALLAQIPIDDLSLLEIAEREVDWYLSNLDESFDVREFHILLASALCKLTQHAQELAEALARLDRDVREAMERRARVDALLAEMDSIDALLIRNAFAGEAQIGIERLQDLHPMLLGNKKRNTLDKQLSRLRRQIEKGGAESVKRKGTSFLDLVKVVPESSKKSRSKNKKKEAQR</sequence>
<reference evidence="1 2" key="1">
    <citation type="submission" date="2023-04" db="EMBL/GenBank/DDBJ databases">
        <title>The genome sequence of Polyangium sorediatum DSM14670.</title>
        <authorList>
            <person name="Zhang X."/>
        </authorList>
    </citation>
    <scope>NUCLEOTIDE SEQUENCE [LARGE SCALE GENOMIC DNA]</scope>
    <source>
        <strain evidence="1 2">DSM 14670</strain>
    </source>
</reference>
<accession>A0ABT6NY39</accession>
<dbReference type="RefSeq" id="WP_284720995.1">
    <property type="nucleotide sequence ID" value="NZ_JARZHI010000028.1"/>
</dbReference>
<organism evidence="1 2">
    <name type="scientific">Polyangium sorediatum</name>
    <dbReference type="NCBI Taxonomy" id="889274"/>
    <lineage>
        <taxon>Bacteria</taxon>
        <taxon>Pseudomonadati</taxon>
        <taxon>Myxococcota</taxon>
        <taxon>Polyangia</taxon>
        <taxon>Polyangiales</taxon>
        <taxon>Polyangiaceae</taxon>
        <taxon>Polyangium</taxon>
    </lineage>
</organism>
<proteinExistence type="predicted"/>
<name>A0ABT6NY39_9BACT</name>
<gene>
    <name evidence="1" type="ORF">QHF89_27415</name>
</gene>
<evidence type="ECO:0000313" key="2">
    <source>
        <dbReference type="Proteomes" id="UP001160301"/>
    </source>
</evidence>
<keyword evidence="2" id="KW-1185">Reference proteome</keyword>
<protein>
    <submittedName>
        <fullName evidence="1">Uncharacterized protein</fullName>
    </submittedName>
</protein>
<dbReference type="EMBL" id="JARZHI010000028">
    <property type="protein sequence ID" value="MDI1433256.1"/>
    <property type="molecule type" value="Genomic_DNA"/>
</dbReference>
<comment type="caution">
    <text evidence="1">The sequence shown here is derived from an EMBL/GenBank/DDBJ whole genome shotgun (WGS) entry which is preliminary data.</text>
</comment>